<gene>
    <name evidence="21" type="primary">Zufsp</name>
    <name evidence="21" type="ORF">CEYCYA_R05353</name>
</gene>
<keyword evidence="8" id="KW-0963">Cytoplasm</keyword>
<dbReference type="Pfam" id="PF07910">
    <property type="entry name" value="Peptidase_C78"/>
    <property type="match status" value="1"/>
</dbReference>
<dbReference type="PANTHER" id="PTHR48153">
    <property type="entry name" value="UFM1-SPECIFIC PROTEASE 2"/>
    <property type="match status" value="1"/>
</dbReference>
<dbReference type="GO" id="GO:0008270">
    <property type="term" value="F:zinc ion binding"/>
    <property type="evidence" value="ECO:0007669"/>
    <property type="project" value="UniProtKB-KW"/>
</dbReference>
<dbReference type="FunFam" id="3.90.70.130:FF:000002">
    <property type="entry name" value="Zinc finger containing ubiquitin peptidase 1"/>
    <property type="match status" value="1"/>
</dbReference>
<keyword evidence="22" id="KW-1185">Reference proteome</keyword>
<dbReference type="EMBL" id="VYZU01065657">
    <property type="protein sequence ID" value="NXY88581.1"/>
    <property type="molecule type" value="Genomic_DNA"/>
</dbReference>
<evidence type="ECO:0000256" key="1">
    <source>
        <dbReference type="ARBA" id="ARBA00000707"/>
    </source>
</evidence>
<dbReference type="OrthoDB" id="288987at2759"/>
<evidence type="ECO:0000256" key="7">
    <source>
        <dbReference type="ARBA" id="ARBA00021993"/>
    </source>
</evidence>
<evidence type="ECO:0000256" key="8">
    <source>
        <dbReference type="ARBA" id="ARBA00022490"/>
    </source>
</evidence>
<organism evidence="21 22">
    <name type="scientific">Ceyx cyanopectus</name>
    <name type="common">Indigo-banded kingfisher</name>
    <dbReference type="NCBI Taxonomy" id="390723"/>
    <lineage>
        <taxon>Eukaryota</taxon>
        <taxon>Metazoa</taxon>
        <taxon>Chordata</taxon>
        <taxon>Craniata</taxon>
        <taxon>Vertebrata</taxon>
        <taxon>Euteleostomi</taxon>
        <taxon>Archelosauria</taxon>
        <taxon>Archosauria</taxon>
        <taxon>Dinosauria</taxon>
        <taxon>Saurischia</taxon>
        <taxon>Theropoda</taxon>
        <taxon>Coelurosauria</taxon>
        <taxon>Aves</taxon>
        <taxon>Neognathae</taxon>
        <taxon>Neoaves</taxon>
        <taxon>Telluraves</taxon>
        <taxon>Coraciimorphae</taxon>
        <taxon>Coraciiformes</taxon>
        <taxon>Alcedinidae</taxon>
        <taxon>Ceyx</taxon>
    </lineage>
</organism>
<reference evidence="21 22" key="1">
    <citation type="submission" date="2020-02" db="EMBL/GenBank/DDBJ databases">
        <title>Bird 10,000 Genomes (B10K) Project - Family phase.</title>
        <authorList>
            <person name="Zhang G."/>
        </authorList>
    </citation>
    <scope>NUCLEOTIDE SEQUENCE [LARGE SCALE GENOMIC DNA]</scope>
    <source>
        <strain evidence="21">B10K-DU-013-51</strain>
        <tissue evidence="21">Mixed tissue sample</tissue>
    </source>
</reference>
<dbReference type="InterPro" id="IPR012462">
    <property type="entry name" value="UFSP1/2_DUB_cat"/>
</dbReference>
<evidence type="ECO:0000256" key="3">
    <source>
        <dbReference type="ARBA" id="ARBA00004496"/>
    </source>
</evidence>
<comment type="catalytic activity">
    <reaction evidence="1">
        <text>Thiol-dependent hydrolysis of ester, thioester, amide, peptide and isopeptide bonds formed by the C-terminal Gly of ubiquitin (a 76-residue protein attached to proteins as an intracellular targeting signal).</text>
        <dbReference type="EC" id="3.4.19.12"/>
    </reaction>
</comment>
<feature type="non-terminal residue" evidence="21">
    <location>
        <position position="420"/>
    </location>
</feature>
<comment type="function">
    <text evidence="18">Deubiquitinase with endodeubiquitinase activity that specifically interacts with and cleaves 'Lys-63'-linked long polyubiquitin chains. Shows only weak activity against 'Lys-11' and 'Lys-48'-linked chains. Plays an important role in genome stability pathways, functioning to prevent spontaneous DNA damage and also promote cellular survival in response to exogenous DNA damage. Modulates the ubiquitination status of replication protein A (RPA) complex proteins in response to replication stress.</text>
</comment>
<dbReference type="PROSITE" id="PS50157">
    <property type="entry name" value="ZINC_FINGER_C2H2_2"/>
    <property type="match status" value="1"/>
</dbReference>
<evidence type="ECO:0000256" key="12">
    <source>
        <dbReference type="ARBA" id="ARBA00022801"/>
    </source>
</evidence>
<evidence type="ECO:0000256" key="16">
    <source>
        <dbReference type="ARBA" id="ARBA00029662"/>
    </source>
</evidence>
<proteinExistence type="inferred from homology"/>
<dbReference type="EC" id="3.4.19.12" evidence="6"/>
<dbReference type="GO" id="GO:0005737">
    <property type="term" value="C:cytoplasm"/>
    <property type="evidence" value="ECO:0007669"/>
    <property type="project" value="UniProtKB-SubCell"/>
</dbReference>
<dbReference type="GO" id="GO:0071567">
    <property type="term" value="F:deUFMylase activity"/>
    <property type="evidence" value="ECO:0007669"/>
    <property type="project" value="UniProtKB-ARBA"/>
</dbReference>
<keyword evidence="10" id="KW-0677">Repeat</keyword>
<evidence type="ECO:0000256" key="2">
    <source>
        <dbReference type="ARBA" id="ARBA00004123"/>
    </source>
</evidence>
<evidence type="ECO:0000256" key="17">
    <source>
        <dbReference type="ARBA" id="ARBA00031481"/>
    </source>
</evidence>
<evidence type="ECO:0000256" key="18">
    <source>
        <dbReference type="ARBA" id="ARBA00045669"/>
    </source>
</evidence>
<comment type="caution">
    <text evidence="21">The sequence shown here is derived from an EMBL/GenBank/DDBJ whole genome shotgun (WGS) entry which is preliminary data.</text>
</comment>
<dbReference type="AlphaFoldDB" id="A0A7L4NGB3"/>
<keyword evidence="11 19" id="KW-0863">Zinc-finger</keyword>
<dbReference type="PANTHER" id="PTHR48153:SF4">
    <property type="entry name" value="UBIQUITIN CARBOXYL-TERMINAL HYDROLASE MUG105"/>
    <property type="match status" value="1"/>
</dbReference>
<evidence type="ECO:0000256" key="4">
    <source>
        <dbReference type="ARBA" id="ARBA00010469"/>
    </source>
</evidence>
<keyword evidence="15" id="KW-0539">Nucleus</keyword>
<keyword evidence="12 21" id="KW-0378">Hydrolase</keyword>
<evidence type="ECO:0000256" key="15">
    <source>
        <dbReference type="ARBA" id="ARBA00023242"/>
    </source>
</evidence>
<dbReference type="GO" id="GO:0005634">
    <property type="term" value="C:nucleus"/>
    <property type="evidence" value="ECO:0007669"/>
    <property type="project" value="UniProtKB-SubCell"/>
</dbReference>
<keyword evidence="13" id="KW-0862">Zinc</keyword>
<evidence type="ECO:0000256" key="9">
    <source>
        <dbReference type="ARBA" id="ARBA00022723"/>
    </source>
</evidence>
<evidence type="ECO:0000256" key="13">
    <source>
        <dbReference type="ARBA" id="ARBA00022833"/>
    </source>
</evidence>
<evidence type="ECO:0000259" key="20">
    <source>
        <dbReference type="PROSITE" id="PS50157"/>
    </source>
</evidence>
<evidence type="ECO:0000313" key="22">
    <source>
        <dbReference type="Proteomes" id="UP000586704"/>
    </source>
</evidence>
<dbReference type="SMART" id="SM00355">
    <property type="entry name" value="ZnF_C2H2"/>
    <property type="match status" value="2"/>
</dbReference>
<dbReference type="Proteomes" id="UP000586704">
    <property type="component" value="Unassembled WGS sequence"/>
</dbReference>
<dbReference type="InterPro" id="IPR013087">
    <property type="entry name" value="Znf_C2H2_type"/>
</dbReference>
<evidence type="ECO:0000256" key="14">
    <source>
        <dbReference type="ARBA" id="ARBA00022990"/>
    </source>
</evidence>
<dbReference type="PROSITE" id="PS00028">
    <property type="entry name" value="ZINC_FINGER_C2H2_1"/>
    <property type="match status" value="1"/>
</dbReference>
<name>A0A7L4NGB3_9AVES</name>
<evidence type="ECO:0000256" key="19">
    <source>
        <dbReference type="PROSITE-ProRule" id="PRU00042"/>
    </source>
</evidence>
<evidence type="ECO:0000256" key="10">
    <source>
        <dbReference type="ARBA" id="ARBA00022737"/>
    </source>
</evidence>
<comment type="subcellular location">
    <subcellularLocation>
        <location evidence="3">Cytoplasm</location>
    </subcellularLocation>
    <subcellularLocation>
        <location evidence="2">Nucleus</location>
    </subcellularLocation>
</comment>
<evidence type="ECO:0000313" key="21">
    <source>
        <dbReference type="EMBL" id="NXY88581.1"/>
    </source>
</evidence>
<accession>A0A7L4NGB3</accession>
<feature type="non-terminal residue" evidence="21">
    <location>
        <position position="1"/>
    </location>
</feature>
<protein>
    <recommendedName>
        <fullName evidence="7">Zinc finger-containing ubiquitin peptidase 1</fullName>
        <ecNumber evidence="6">3.4.19.12</ecNumber>
    </recommendedName>
    <alternativeName>
        <fullName evidence="17">Lys-63-specific deubiquitinase ZUFSP</fullName>
    </alternativeName>
    <alternativeName>
        <fullName evidence="16">Zinc finger with UFM1-specific peptidase domain protein</fullName>
    </alternativeName>
</protein>
<keyword evidence="14" id="KW-0007">Acetylation</keyword>
<evidence type="ECO:0000256" key="11">
    <source>
        <dbReference type="ARBA" id="ARBA00022771"/>
    </source>
</evidence>
<comment type="similarity">
    <text evidence="4">Belongs to the peptidase C78 family. ZUFSP subfamily.</text>
</comment>
<feature type="domain" description="C2H2-type" evidence="20">
    <location>
        <begin position="40"/>
        <end position="67"/>
    </location>
</feature>
<comment type="subunit">
    <text evidence="5">Interacts with RPA1 and RPA2.</text>
</comment>
<dbReference type="Gene3D" id="3.90.70.130">
    <property type="match status" value="1"/>
</dbReference>
<evidence type="ECO:0000256" key="6">
    <source>
        <dbReference type="ARBA" id="ARBA00012759"/>
    </source>
</evidence>
<dbReference type="GO" id="GO:0004843">
    <property type="term" value="F:cysteine-type deubiquitinase activity"/>
    <property type="evidence" value="ECO:0007669"/>
    <property type="project" value="UniProtKB-EC"/>
</dbReference>
<sequence length="420" mass="47704">AMPECPFCGEAAGRELEEHLRMQHGQLLGAPGTGDAEQLYQCPMCSLTCTNIEILEEHVELHLEEQSFSEGGNRRDLELAQQLQAAEDKWQRSEEEKREKEEFKKLQRQYGLDNSGGYRQQFLKNMEREVDRGRLQPFDYHKRKADMMESLAFGVDDGKTKTSGIIEALCKYYQNESKDVRQVWLSAGTDHFHSSWGDRGWGCGYRNFQMLLSSLLQNSLYNDCLGGITPIPSIPKIQTMIEDAWREGFDPHGASHFNNRLHGSKAWIGACEIYSLLTSLSIKCQIIDFHKPTGPVGTHPRLFEWLLHYYSTPNEGAAKVVCTSKPPIYLQHQGHSRTVVGIEEKKNKTLCLLLFDPGCPSQEMQKLLKPNSDGSSLKLLRRFVGSLKEKQYQIVAVDGVLSLEEKAVSTSEKSWSEKIQ</sequence>
<evidence type="ECO:0000256" key="5">
    <source>
        <dbReference type="ARBA" id="ARBA00011274"/>
    </source>
</evidence>
<keyword evidence="9" id="KW-0479">Metal-binding</keyword>